<evidence type="ECO:0000256" key="1">
    <source>
        <dbReference type="SAM" id="MobiDB-lite"/>
    </source>
</evidence>
<organism evidence="3 4">
    <name type="scientific">Roseomonas acroporae</name>
    <dbReference type="NCBI Taxonomy" id="2937791"/>
    <lineage>
        <taxon>Bacteria</taxon>
        <taxon>Pseudomonadati</taxon>
        <taxon>Pseudomonadota</taxon>
        <taxon>Alphaproteobacteria</taxon>
        <taxon>Acetobacterales</taxon>
        <taxon>Roseomonadaceae</taxon>
        <taxon>Roseomonas</taxon>
    </lineage>
</organism>
<feature type="region of interest" description="Disordered" evidence="1">
    <location>
        <begin position="1"/>
        <end position="22"/>
    </location>
</feature>
<feature type="transmembrane region" description="Helical" evidence="2">
    <location>
        <begin position="26"/>
        <end position="47"/>
    </location>
</feature>
<name>A0A9X2BS17_9PROT</name>
<dbReference type="RefSeq" id="WP_248665290.1">
    <property type="nucleotide sequence ID" value="NZ_JALPRX010000007.1"/>
</dbReference>
<protein>
    <submittedName>
        <fullName evidence="3">Uncharacterized protein</fullName>
    </submittedName>
</protein>
<gene>
    <name evidence="3" type="ORF">M0638_02060</name>
</gene>
<dbReference type="Proteomes" id="UP001139516">
    <property type="component" value="Unassembled WGS sequence"/>
</dbReference>
<proteinExistence type="predicted"/>
<evidence type="ECO:0000256" key="2">
    <source>
        <dbReference type="SAM" id="Phobius"/>
    </source>
</evidence>
<accession>A0A9X2BS17</accession>
<sequence>MTAPGAAGRPRRAGQRHGGGGEARRVWLAPATLALLSLVGLVSALLGDEVWDVLSWGALSVPLATITWYALKR</sequence>
<dbReference type="AlphaFoldDB" id="A0A9X2BS17"/>
<keyword evidence="2" id="KW-0812">Transmembrane</keyword>
<keyword evidence="2" id="KW-1133">Transmembrane helix</keyword>
<keyword evidence="4" id="KW-1185">Reference proteome</keyword>
<dbReference type="EMBL" id="JALPRX010000007">
    <property type="protein sequence ID" value="MCK8783163.1"/>
    <property type="molecule type" value="Genomic_DNA"/>
</dbReference>
<comment type="caution">
    <text evidence="3">The sequence shown here is derived from an EMBL/GenBank/DDBJ whole genome shotgun (WGS) entry which is preliminary data.</text>
</comment>
<feature type="transmembrane region" description="Helical" evidence="2">
    <location>
        <begin position="53"/>
        <end position="71"/>
    </location>
</feature>
<keyword evidence="2" id="KW-0472">Membrane</keyword>
<evidence type="ECO:0000313" key="4">
    <source>
        <dbReference type="Proteomes" id="UP001139516"/>
    </source>
</evidence>
<reference evidence="3" key="1">
    <citation type="submission" date="2022-04" db="EMBL/GenBank/DDBJ databases">
        <title>Roseomonas acroporae sp. nov., isolated from coral Acropora digitifera.</title>
        <authorList>
            <person name="Sun H."/>
        </authorList>
    </citation>
    <scope>NUCLEOTIDE SEQUENCE</scope>
    <source>
        <strain evidence="3">NAR14</strain>
    </source>
</reference>
<evidence type="ECO:0000313" key="3">
    <source>
        <dbReference type="EMBL" id="MCK8783163.1"/>
    </source>
</evidence>